<proteinExistence type="predicted"/>
<sequence length="87" mass="9171">MRGSGGLVAAPSRLESLAVCGRRRQPSGGREGGCSDRMRGGGALPPVDEFDASSRCIEPFFFGSRVVSKVPVFKMILVPVYSSVPPS</sequence>
<evidence type="ECO:0000256" key="1">
    <source>
        <dbReference type="SAM" id="MobiDB-lite"/>
    </source>
</evidence>
<dbReference type="AlphaFoldDB" id="Q657P5"/>
<organism evidence="2">
    <name type="scientific">Oryza sativa subsp. japonica</name>
    <name type="common">Rice</name>
    <dbReference type="NCBI Taxonomy" id="39947"/>
    <lineage>
        <taxon>Eukaryota</taxon>
        <taxon>Viridiplantae</taxon>
        <taxon>Streptophyta</taxon>
        <taxon>Embryophyta</taxon>
        <taxon>Tracheophyta</taxon>
        <taxon>Spermatophyta</taxon>
        <taxon>Magnoliopsida</taxon>
        <taxon>Liliopsida</taxon>
        <taxon>Poales</taxon>
        <taxon>Poaceae</taxon>
        <taxon>BOP clade</taxon>
        <taxon>Oryzoideae</taxon>
        <taxon>Oryzeae</taxon>
        <taxon>Oryzinae</taxon>
        <taxon>Oryza</taxon>
        <taxon>Oryza sativa</taxon>
    </lineage>
</organism>
<gene>
    <name evidence="2" type="primary">P0426D06.12</name>
</gene>
<accession>Q657P5</accession>
<protein>
    <submittedName>
        <fullName evidence="2">Uncharacterized protein</fullName>
    </submittedName>
</protein>
<reference evidence="2" key="1">
    <citation type="journal article" date="2002" name="Nature">
        <title>The genome sequence and structure of rice chromosome 1.</title>
        <authorList>
            <person name="Sasaki T."/>
            <person name="Matsumoto T."/>
            <person name="Yamamoto K."/>
            <person name="Sakata K."/>
            <person name="Baba T."/>
            <person name="Katayose Y."/>
            <person name="Wu J."/>
            <person name="Niimura Y."/>
            <person name="Cheng Z."/>
            <person name="Nagamura Y."/>
            <person name="Antonio B.A."/>
            <person name="Kanamori H."/>
            <person name="Hosokawa S."/>
            <person name="Masukawa M."/>
            <person name="Arikawa K."/>
            <person name="Chiden Y."/>
            <person name="Hayashi M."/>
            <person name="Okamoto M."/>
            <person name="Ando T."/>
            <person name="Aoki H."/>
            <person name="Arita K."/>
            <person name="Hamada M."/>
            <person name="Harada C."/>
            <person name="Hijishita S."/>
            <person name="Honda M."/>
            <person name="Ichikawa Y."/>
            <person name="Idonuma A."/>
            <person name="Iijima M."/>
            <person name="Ikeda M."/>
            <person name="Ikeno M."/>
            <person name="Itoh S."/>
            <person name="Itoh T."/>
            <person name="Itoh Y."/>
            <person name="Itoh Y."/>
            <person name="Iwabuchi A."/>
            <person name="Kamiya K."/>
            <person name="Karasawa W."/>
            <person name="Katagiri S."/>
            <person name="Kikuta A."/>
            <person name="Kobayashi N."/>
            <person name="Kono I."/>
            <person name="Machita K."/>
            <person name="Maehara T."/>
            <person name="Mizuno H."/>
            <person name="Mizubayashi T."/>
            <person name="Mukai Y."/>
            <person name="Nagasaki H."/>
            <person name="Nakashima M."/>
            <person name="Nakama Y."/>
            <person name="Nakamichi Y."/>
            <person name="Nakamura M."/>
            <person name="Namiki N."/>
            <person name="Negishi M."/>
            <person name="Ohta I."/>
            <person name="Ono N."/>
            <person name="Saji S."/>
            <person name="Sakai K."/>
            <person name="Shibata M."/>
            <person name="Shimokawa T."/>
            <person name="Shomura A."/>
            <person name="Song J."/>
            <person name="Takazaki Y."/>
            <person name="Terasawa K."/>
            <person name="Tsuji K."/>
            <person name="Waki K."/>
            <person name="Yamagata H."/>
            <person name="Yamane H."/>
            <person name="Yoshiki S."/>
            <person name="Yoshihara R."/>
            <person name="Yukawa K."/>
            <person name="Zhong H."/>
            <person name="Iwama H."/>
            <person name="Endo T."/>
            <person name="Ito H."/>
            <person name="Hahn J.H."/>
            <person name="Kim H.I."/>
            <person name="Eun M.Y."/>
            <person name="Yano M."/>
            <person name="Jiang J."/>
            <person name="Gojobori T."/>
        </authorList>
    </citation>
    <scope>NUCLEOTIDE SEQUENCE [LARGE SCALE GENOMIC DNA]</scope>
</reference>
<evidence type="ECO:0000313" key="2">
    <source>
        <dbReference type="EMBL" id="BAD44973.1"/>
    </source>
</evidence>
<name>Q657P5_ORYSJ</name>
<dbReference type="Proteomes" id="UP000817658">
    <property type="component" value="Chromosome 1"/>
</dbReference>
<feature type="region of interest" description="Disordered" evidence="1">
    <location>
        <begin position="21"/>
        <end position="40"/>
    </location>
</feature>
<dbReference type="EMBL" id="AP002953">
    <property type="protein sequence ID" value="BAD44973.1"/>
    <property type="molecule type" value="Genomic_DNA"/>
</dbReference>